<keyword evidence="9 11" id="KW-0472">Membrane</keyword>
<keyword evidence="6 11" id="KW-0931">ER-Golgi transport</keyword>
<dbReference type="GO" id="GO:0006888">
    <property type="term" value="P:endoplasmic reticulum to Golgi vesicle-mediated transport"/>
    <property type="evidence" value="ECO:0007669"/>
    <property type="project" value="TreeGrafter"/>
</dbReference>
<evidence type="ECO:0000259" key="13">
    <source>
        <dbReference type="PROSITE" id="PS51072"/>
    </source>
</evidence>
<evidence type="ECO:0000256" key="6">
    <source>
        <dbReference type="ARBA" id="ARBA00022892"/>
    </source>
</evidence>
<dbReference type="SUPFAM" id="SSF64356">
    <property type="entry name" value="SNARE-like"/>
    <property type="match status" value="1"/>
</dbReference>
<dbReference type="GO" id="GO:0051645">
    <property type="term" value="P:Golgi localization"/>
    <property type="evidence" value="ECO:0007669"/>
    <property type="project" value="TreeGrafter"/>
</dbReference>
<dbReference type="Gene3D" id="3.30.450.60">
    <property type="match status" value="1"/>
</dbReference>
<name>M1V600_CYAM1</name>
<comment type="function">
    <text evidence="11">The coatomer is a cytosolic protein complex that binds to dilysine motifs and reversibly associates with Golgi non-clathrin-coated vesicles, which further mediate biosynthetic protein transport from the ER, via the Golgi up to the trans Golgi network.</text>
</comment>
<keyword evidence="4 11" id="KW-0813">Transport</keyword>
<dbReference type="InterPro" id="IPR036168">
    <property type="entry name" value="AP2_Mu_C_sf"/>
</dbReference>
<evidence type="ECO:0000256" key="3">
    <source>
        <dbReference type="ARBA" id="ARBA00011775"/>
    </source>
</evidence>
<dbReference type="OrthoDB" id="10266042at2759"/>
<evidence type="ECO:0000313" key="14">
    <source>
        <dbReference type="EMBL" id="BAM81555.1"/>
    </source>
</evidence>
<keyword evidence="7 11" id="KW-0653">Protein transport</keyword>
<dbReference type="InterPro" id="IPR027059">
    <property type="entry name" value="Coatomer_dsu"/>
</dbReference>
<evidence type="ECO:0000256" key="5">
    <source>
        <dbReference type="ARBA" id="ARBA00022490"/>
    </source>
</evidence>
<dbReference type="Gramene" id="CMO202CT">
    <property type="protein sequence ID" value="CMO202CT"/>
    <property type="gene ID" value="CMO202C"/>
</dbReference>
<dbReference type="GeneID" id="16995663"/>
<dbReference type="PROSITE" id="PS51072">
    <property type="entry name" value="MHD"/>
    <property type="match status" value="1"/>
</dbReference>
<dbReference type="EMBL" id="AP006497">
    <property type="protein sequence ID" value="BAM81555.1"/>
    <property type="molecule type" value="Genomic_DNA"/>
</dbReference>
<dbReference type="PANTHER" id="PTHR10121:SF0">
    <property type="entry name" value="COATOMER SUBUNIT DELTA"/>
    <property type="match status" value="1"/>
</dbReference>
<evidence type="ECO:0000256" key="11">
    <source>
        <dbReference type="RuleBase" id="RU366052"/>
    </source>
</evidence>
<dbReference type="RefSeq" id="XP_005537591.1">
    <property type="nucleotide sequence ID" value="XM_005537534.1"/>
</dbReference>
<dbReference type="HOGENOM" id="CLU_019988_3_0_1"/>
<dbReference type="FunFam" id="3.30.450.60:FF:000003">
    <property type="entry name" value="Coatomer subunit delta"/>
    <property type="match status" value="1"/>
</dbReference>
<gene>
    <name evidence="14" type="ORF">CYME_CMO202C</name>
</gene>
<feature type="compositionally biased region" description="Basic and acidic residues" evidence="12">
    <location>
        <begin position="300"/>
        <end position="310"/>
    </location>
</feature>
<dbReference type="eggNOG" id="KOG2635">
    <property type="taxonomic scope" value="Eukaryota"/>
</dbReference>
<comment type="subcellular location">
    <subcellularLocation>
        <location evidence="11">Cytoplasm</location>
    </subcellularLocation>
    <subcellularLocation>
        <location evidence="1 11">Golgi apparatus membrane</location>
        <topology evidence="1 11">Peripheral membrane protein</topology>
        <orientation evidence="1 11">Cytoplasmic side</orientation>
    </subcellularLocation>
    <subcellularLocation>
        <location evidence="11">Cytoplasmic vesicle</location>
        <location evidence="11">COPI-coated vesicle membrane</location>
        <topology evidence="11">Peripheral membrane protein</topology>
        <orientation evidence="11">Cytoplasmic side</orientation>
    </subcellularLocation>
</comment>
<reference evidence="14 15" key="2">
    <citation type="journal article" date="2007" name="BMC Biol.">
        <title>A 100%-complete sequence reveals unusually simple genomic features in the hot-spring red alga Cyanidioschyzon merolae.</title>
        <authorList>
            <person name="Nozaki H."/>
            <person name="Takano H."/>
            <person name="Misumi O."/>
            <person name="Terasawa K."/>
            <person name="Matsuzaki M."/>
            <person name="Maruyama S."/>
            <person name="Nishida K."/>
            <person name="Yagisawa F."/>
            <person name="Yoshida Y."/>
            <person name="Fujiwara T."/>
            <person name="Takio S."/>
            <person name="Tamura K."/>
            <person name="Chung S.J."/>
            <person name="Nakamura S."/>
            <person name="Kuroiwa H."/>
            <person name="Tanaka K."/>
            <person name="Sato N."/>
            <person name="Kuroiwa T."/>
        </authorList>
    </citation>
    <scope>NUCLEOTIDE SEQUENCE [LARGE SCALE GENOMIC DNA]</scope>
    <source>
        <strain evidence="14 15">10D</strain>
    </source>
</reference>
<keyword evidence="5 11" id="KW-0963">Cytoplasm</keyword>
<dbReference type="CDD" id="cd14830">
    <property type="entry name" value="Delta_COP_N"/>
    <property type="match status" value="1"/>
</dbReference>
<dbReference type="CDD" id="cd09254">
    <property type="entry name" value="AP_delta-COPI_MHD"/>
    <property type="match status" value="1"/>
</dbReference>
<dbReference type="Gene3D" id="2.60.40.1170">
    <property type="entry name" value="Mu homology domain, subdomain B"/>
    <property type="match status" value="2"/>
</dbReference>
<dbReference type="InterPro" id="IPR011012">
    <property type="entry name" value="Longin-like_dom_sf"/>
</dbReference>
<evidence type="ECO:0000256" key="1">
    <source>
        <dbReference type="ARBA" id="ARBA00004255"/>
    </source>
</evidence>
<keyword evidence="10" id="KW-0968">Cytoplasmic vesicle</keyword>
<dbReference type="PANTHER" id="PTHR10121">
    <property type="entry name" value="COATOMER SUBUNIT DELTA"/>
    <property type="match status" value="1"/>
</dbReference>
<dbReference type="GO" id="GO:0006890">
    <property type="term" value="P:retrograde vesicle-mediated transport, Golgi to endoplasmic reticulum"/>
    <property type="evidence" value="ECO:0007669"/>
    <property type="project" value="UniProtKB-UniRule"/>
</dbReference>
<feature type="compositionally biased region" description="Polar residues" evidence="12">
    <location>
        <begin position="311"/>
        <end position="332"/>
    </location>
</feature>
<dbReference type="GO" id="GO:0000139">
    <property type="term" value="C:Golgi membrane"/>
    <property type="evidence" value="ECO:0007669"/>
    <property type="project" value="UniProtKB-SubCell"/>
</dbReference>
<feature type="domain" description="MHD" evidence="13">
    <location>
        <begin position="337"/>
        <end position="600"/>
    </location>
</feature>
<dbReference type="SUPFAM" id="SSF49447">
    <property type="entry name" value="Second domain of Mu2 adaptin subunit (ap50) of ap2 adaptor"/>
    <property type="match status" value="1"/>
</dbReference>
<organism evidence="14 15">
    <name type="scientific">Cyanidioschyzon merolae (strain NIES-3377 / 10D)</name>
    <name type="common">Unicellular red alga</name>
    <dbReference type="NCBI Taxonomy" id="280699"/>
    <lineage>
        <taxon>Eukaryota</taxon>
        <taxon>Rhodophyta</taxon>
        <taxon>Bangiophyceae</taxon>
        <taxon>Cyanidiales</taxon>
        <taxon>Cyanidiaceae</taxon>
        <taxon>Cyanidioschyzon</taxon>
    </lineage>
</organism>
<evidence type="ECO:0000256" key="2">
    <source>
        <dbReference type="ARBA" id="ARBA00010516"/>
    </source>
</evidence>
<evidence type="ECO:0000256" key="8">
    <source>
        <dbReference type="ARBA" id="ARBA00023034"/>
    </source>
</evidence>
<evidence type="ECO:0000256" key="4">
    <source>
        <dbReference type="ARBA" id="ARBA00022448"/>
    </source>
</evidence>
<evidence type="ECO:0000256" key="9">
    <source>
        <dbReference type="ARBA" id="ARBA00023136"/>
    </source>
</evidence>
<dbReference type="STRING" id="280699.M1V600"/>
<evidence type="ECO:0000256" key="12">
    <source>
        <dbReference type="SAM" id="MobiDB-lite"/>
    </source>
</evidence>
<accession>M1V600</accession>
<dbReference type="KEGG" id="cme:CYME_CMO202C"/>
<protein>
    <recommendedName>
        <fullName evidence="11">Coatomer subunit delta</fullName>
    </recommendedName>
</protein>
<dbReference type="AlphaFoldDB" id="M1V600"/>
<comment type="subunit">
    <text evidence="3 11">Oligomeric complex that consists of at least the alpha, beta, beta', gamma, delta, epsilon and zeta subunits.</text>
</comment>
<dbReference type="Proteomes" id="UP000007014">
    <property type="component" value="Chromosome 15"/>
</dbReference>
<dbReference type="GO" id="GO:0015031">
    <property type="term" value="P:protein transport"/>
    <property type="evidence" value="ECO:0007669"/>
    <property type="project" value="UniProtKB-KW"/>
</dbReference>
<sequence>MVVLAIAILNKLGRLLISRQFREMQRTRVEGLLAAFPKLLENEMTRSGENRQHTFLESDTVRYVYQPVENLYVVLITNKTSNIVQDLETLRLVSKLLAELSPIVGVIDETAVYEAAFDLIFAFDEVIDWGGYAEAVNVPQIRQYLEMYSHEERLAKMIKESKMHEAKEEMRRKANLIEKQKQDLAKLPPEIRRLMGLEGSSVSAGSGAPAVSTGAYSTGNMRGFGPQDFSGALGGSTLLGDVGPAPSLTLGATRIAADQSASITVSAGGRGLSLGKPKARTEDWMAHLHAESETSSADAQRSRVTPDHTEPTASQRAAKTVPSESATRAVATSSIPASDFHLTTEEKLSISLTRDGRLESFQVHGELLLQIRDQKRAHARIRLKPLPESMMQKVQLRLHPMLDRSLWQQSWVLAQRNAERPFPYGSPTPMSLIKWRFQSTDESLLPVLLTCWPTVSSDETSMTIEYEMMSRASVSSDLCPPSSLSSVQVHVPLPRTAVQPGFFQLTRVDGRATLDEAAAAVLWTLPPLEAPCSGALEFTIAAVENPERMFPIQIQISATEVYTKLEILRVEVATSPESVPTEETAFTQEHRLLTDRFEIV</sequence>
<reference evidence="14 15" key="1">
    <citation type="journal article" date="2004" name="Nature">
        <title>Genome sequence of the ultrasmall unicellular red alga Cyanidioschyzon merolae 10D.</title>
        <authorList>
            <person name="Matsuzaki M."/>
            <person name="Misumi O."/>
            <person name="Shin-i T."/>
            <person name="Maruyama S."/>
            <person name="Takahara M."/>
            <person name="Miyagishima S."/>
            <person name="Mori T."/>
            <person name="Nishida K."/>
            <person name="Yagisawa F."/>
            <person name="Nishida K."/>
            <person name="Yoshida Y."/>
            <person name="Nishimura Y."/>
            <person name="Nakao S."/>
            <person name="Kobayashi T."/>
            <person name="Momoyama Y."/>
            <person name="Higashiyama T."/>
            <person name="Minoda A."/>
            <person name="Sano M."/>
            <person name="Nomoto H."/>
            <person name="Oishi K."/>
            <person name="Hayashi H."/>
            <person name="Ohta F."/>
            <person name="Nishizaka S."/>
            <person name="Haga S."/>
            <person name="Miura S."/>
            <person name="Morishita T."/>
            <person name="Kabeya Y."/>
            <person name="Terasawa K."/>
            <person name="Suzuki Y."/>
            <person name="Ishii Y."/>
            <person name="Asakawa S."/>
            <person name="Takano H."/>
            <person name="Ohta N."/>
            <person name="Kuroiwa H."/>
            <person name="Tanaka K."/>
            <person name="Shimizu N."/>
            <person name="Sugano S."/>
            <person name="Sato N."/>
            <person name="Nozaki H."/>
            <person name="Ogasawara N."/>
            <person name="Kohara Y."/>
            <person name="Kuroiwa T."/>
        </authorList>
    </citation>
    <scope>NUCLEOTIDE SEQUENCE [LARGE SCALE GENOMIC DNA]</scope>
    <source>
        <strain evidence="14 15">10D</strain>
    </source>
</reference>
<proteinExistence type="inferred from homology"/>
<evidence type="ECO:0000256" key="10">
    <source>
        <dbReference type="ARBA" id="ARBA00023329"/>
    </source>
</evidence>
<dbReference type="Pfam" id="PF00928">
    <property type="entry name" value="Adap_comp_sub"/>
    <property type="match status" value="1"/>
</dbReference>
<dbReference type="GO" id="GO:0030126">
    <property type="term" value="C:COPI vesicle coat"/>
    <property type="evidence" value="ECO:0007669"/>
    <property type="project" value="UniProtKB-UniRule"/>
</dbReference>
<evidence type="ECO:0000256" key="7">
    <source>
        <dbReference type="ARBA" id="ARBA00022927"/>
    </source>
</evidence>
<feature type="region of interest" description="Disordered" evidence="12">
    <location>
        <begin position="289"/>
        <end position="332"/>
    </location>
</feature>
<dbReference type="OMA" id="VQFRTHP"/>
<dbReference type="InterPro" id="IPR028565">
    <property type="entry name" value="MHD"/>
</dbReference>
<evidence type="ECO:0000313" key="15">
    <source>
        <dbReference type="Proteomes" id="UP000007014"/>
    </source>
</evidence>
<comment type="similarity">
    <text evidence="2 11">Belongs to the adaptor complexes medium subunit family. Delta-COP subfamily.</text>
</comment>
<keyword evidence="15" id="KW-1185">Reference proteome</keyword>
<keyword evidence="8 11" id="KW-0333">Golgi apparatus</keyword>